<evidence type="ECO:0000256" key="8">
    <source>
        <dbReference type="HAMAP-Rule" id="MF_00692"/>
    </source>
</evidence>
<sequence>MRPARFQHSYASDLPDRLYARTDPSPVSAPRLLELNENLATELGLDADWLRSPDGLELLAGVRFPADVHSIAQAYAGHQFGNFVPQLGDGRALLVGELVDTNGKLRDLQLKGSGQTRFSRNGDGRAALGPMMREYVVSEAMYALGIPTTRTLSLVATGEQVYRETRLPGALIGRVAASHIRVGTFQFLAVRDDTAGLRALADYAIARHYPHLADAPDPYLGLLNAVVEAQARLVAYWMLVGFIHGVLNTDNVAISGETIDYGPCAFMDAYHPATVFSSIDRDGRYAYVNQPRITVWNLARLAEALLPILGTSVDGDDDGLEQAKAAIGSFQARYETAFHEGIRHKIGLFSEQPGDLELAADLLDLMARNGADFTLTFRGLADEIDGVGPVRDHFIDPTAFDGWAKRWRERLARDPENTPDRAARMRKINPKYIARNHRVEAAIVAATDDGDLGPFRRLLSVLACPFDEQPEMEEYAQPPAHEERVLQTFCGT</sequence>
<evidence type="ECO:0000313" key="9">
    <source>
        <dbReference type="EMBL" id="TYR32741.1"/>
    </source>
</evidence>
<evidence type="ECO:0000256" key="5">
    <source>
        <dbReference type="ARBA" id="ARBA00022741"/>
    </source>
</evidence>
<keyword evidence="7 8" id="KW-0460">Magnesium</keyword>
<dbReference type="GO" id="GO:0005524">
    <property type="term" value="F:ATP binding"/>
    <property type="evidence" value="ECO:0007669"/>
    <property type="project" value="UniProtKB-UniRule"/>
</dbReference>
<dbReference type="Proteomes" id="UP000323258">
    <property type="component" value="Unassembled WGS sequence"/>
</dbReference>
<comment type="catalytic activity">
    <reaction evidence="8">
        <text>L-seryl-[protein] + ATP = 3-O-(5'-adenylyl)-L-seryl-[protein] + diphosphate</text>
        <dbReference type="Rhea" id="RHEA:58120"/>
        <dbReference type="Rhea" id="RHEA-COMP:9863"/>
        <dbReference type="Rhea" id="RHEA-COMP:15073"/>
        <dbReference type="ChEBI" id="CHEBI:29999"/>
        <dbReference type="ChEBI" id="CHEBI:30616"/>
        <dbReference type="ChEBI" id="CHEBI:33019"/>
        <dbReference type="ChEBI" id="CHEBI:142516"/>
        <dbReference type="EC" id="2.7.7.108"/>
    </reaction>
</comment>
<evidence type="ECO:0000256" key="2">
    <source>
        <dbReference type="ARBA" id="ARBA00022679"/>
    </source>
</evidence>
<evidence type="ECO:0000256" key="3">
    <source>
        <dbReference type="ARBA" id="ARBA00022695"/>
    </source>
</evidence>
<dbReference type="GO" id="GO:0000287">
    <property type="term" value="F:magnesium ion binding"/>
    <property type="evidence" value="ECO:0007669"/>
    <property type="project" value="UniProtKB-UniRule"/>
</dbReference>
<dbReference type="GO" id="GO:0030145">
    <property type="term" value="F:manganese ion binding"/>
    <property type="evidence" value="ECO:0007669"/>
    <property type="project" value="UniProtKB-UniRule"/>
</dbReference>
<dbReference type="GO" id="GO:0070733">
    <property type="term" value="F:AMPylase activity"/>
    <property type="evidence" value="ECO:0007669"/>
    <property type="project" value="UniProtKB-EC"/>
</dbReference>
<dbReference type="InterPro" id="IPR003846">
    <property type="entry name" value="SelO"/>
</dbReference>
<evidence type="ECO:0000256" key="1">
    <source>
        <dbReference type="ARBA" id="ARBA00009747"/>
    </source>
</evidence>
<evidence type="ECO:0000256" key="4">
    <source>
        <dbReference type="ARBA" id="ARBA00022723"/>
    </source>
</evidence>
<organism evidence="9 10">
    <name type="scientific">Neoaquamicrobium microcysteis</name>
    <dbReference type="NCBI Taxonomy" id="2682781"/>
    <lineage>
        <taxon>Bacteria</taxon>
        <taxon>Pseudomonadati</taxon>
        <taxon>Pseudomonadota</taxon>
        <taxon>Alphaproteobacteria</taxon>
        <taxon>Hyphomicrobiales</taxon>
        <taxon>Phyllobacteriaceae</taxon>
        <taxon>Neoaquamicrobium</taxon>
    </lineage>
</organism>
<feature type="binding site" evidence="8">
    <location>
        <position position="181"/>
    </location>
    <ligand>
        <name>ATP</name>
        <dbReference type="ChEBI" id="CHEBI:30616"/>
    </ligand>
</feature>
<feature type="binding site" evidence="8">
    <location>
        <position position="123"/>
    </location>
    <ligand>
        <name>ATP</name>
        <dbReference type="ChEBI" id="CHEBI:30616"/>
    </ligand>
</feature>
<keyword evidence="2 8" id="KW-0808">Transferase</keyword>
<accession>A0A5D4GV47</accession>
<name>A0A5D4GV47_9HYPH</name>
<feature type="binding site" evidence="8">
    <location>
        <position position="111"/>
    </location>
    <ligand>
        <name>ATP</name>
        <dbReference type="ChEBI" id="CHEBI:30616"/>
    </ligand>
</feature>
<keyword evidence="10" id="KW-1185">Reference proteome</keyword>
<comment type="cofactor">
    <cofactor evidence="8">
        <name>Mg(2+)</name>
        <dbReference type="ChEBI" id="CHEBI:18420"/>
    </cofactor>
    <cofactor evidence="8">
        <name>Mn(2+)</name>
        <dbReference type="ChEBI" id="CHEBI:29035"/>
    </cofactor>
</comment>
<keyword evidence="8" id="KW-0464">Manganese</keyword>
<proteinExistence type="inferred from homology"/>
<dbReference type="EMBL" id="VSZS01000061">
    <property type="protein sequence ID" value="TYR32741.1"/>
    <property type="molecule type" value="Genomic_DNA"/>
</dbReference>
<keyword evidence="6 8" id="KW-0067">ATP-binding</keyword>
<comment type="catalytic activity">
    <reaction evidence="8">
        <text>L-threonyl-[protein] + ATP = 3-O-(5'-adenylyl)-L-threonyl-[protein] + diphosphate</text>
        <dbReference type="Rhea" id="RHEA:54292"/>
        <dbReference type="Rhea" id="RHEA-COMP:11060"/>
        <dbReference type="Rhea" id="RHEA-COMP:13847"/>
        <dbReference type="ChEBI" id="CHEBI:30013"/>
        <dbReference type="ChEBI" id="CHEBI:30616"/>
        <dbReference type="ChEBI" id="CHEBI:33019"/>
        <dbReference type="ChEBI" id="CHEBI:138113"/>
        <dbReference type="EC" id="2.7.7.108"/>
    </reaction>
</comment>
<feature type="binding site" evidence="8">
    <location>
        <position position="251"/>
    </location>
    <ligand>
        <name>Mg(2+)</name>
        <dbReference type="ChEBI" id="CHEBI:18420"/>
    </ligand>
</feature>
<comment type="catalytic activity">
    <reaction evidence="8">
        <text>L-tyrosyl-[protein] + UTP = O-(5'-uridylyl)-L-tyrosyl-[protein] + diphosphate</text>
        <dbReference type="Rhea" id="RHEA:83887"/>
        <dbReference type="Rhea" id="RHEA-COMP:10136"/>
        <dbReference type="Rhea" id="RHEA-COMP:20238"/>
        <dbReference type="ChEBI" id="CHEBI:33019"/>
        <dbReference type="ChEBI" id="CHEBI:46398"/>
        <dbReference type="ChEBI" id="CHEBI:46858"/>
        <dbReference type="ChEBI" id="CHEBI:90602"/>
    </reaction>
</comment>
<feature type="binding site" evidence="8">
    <location>
        <position position="174"/>
    </location>
    <ligand>
        <name>ATP</name>
        <dbReference type="ChEBI" id="CHEBI:30616"/>
    </ligand>
</feature>
<keyword evidence="4 8" id="KW-0479">Metal-binding</keyword>
<dbReference type="EC" id="2.7.7.-" evidence="8"/>
<gene>
    <name evidence="8" type="primary">ydiU</name>
    <name evidence="8" type="synonym">selO</name>
    <name evidence="9" type="ORF">FY036_09560</name>
</gene>
<evidence type="ECO:0000256" key="6">
    <source>
        <dbReference type="ARBA" id="ARBA00022840"/>
    </source>
</evidence>
<feature type="binding site" evidence="8">
    <location>
        <position position="124"/>
    </location>
    <ligand>
        <name>ATP</name>
        <dbReference type="ChEBI" id="CHEBI:30616"/>
    </ligand>
</feature>
<protein>
    <recommendedName>
        <fullName evidence="8">Protein nucleotidyltransferase YdiU</fullName>
        <ecNumber evidence="8">2.7.7.-</ecNumber>
    </recommendedName>
    <alternativeName>
        <fullName evidence="8">Protein adenylyltransferase YdiU</fullName>
        <ecNumber evidence="8">2.7.7.108</ecNumber>
    </alternativeName>
    <alternativeName>
        <fullName evidence="8">Protein uridylyltransferase YdiU</fullName>
        <ecNumber evidence="8">2.7.7.-</ecNumber>
    </alternativeName>
</protein>
<comment type="similarity">
    <text evidence="1 8">Belongs to the SELO family.</text>
</comment>
<feature type="active site" description="Proton acceptor" evidence="8">
    <location>
        <position position="250"/>
    </location>
</feature>
<comment type="caution">
    <text evidence="9">The sequence shown here is derived from an EMBL/GenBank/DDBJ whole genome shotgun (WGS) entry which is preliminary data.</text>
</comment>
<feature type="binding site" evidence="8">
    <location>
        <position position="88"/>
    </location>
    <ligand>
        <name>ATP</name>
        <dbReference type="ChEBI" id="CHEBI:30616"/>
    </ligand>
</feature>
<dbReference type="Pfam" id="PF02696">
    <property type="entry name" value="SelO"/>
    <property type="match status" value="1"/>
</dbReference>
<feature type="binding site" evidence="8">
    <location>
        <position position="91"/>
    </location>
    <ligand>
        <name>ATP</name>
        <dbReference type="ChEBI" id="CHEBI:30616"/>
    </ligand>
</feature>
<dbReference type="PANTHER" id="PTHR32057:SF14">
    <property type="entry name" value="PROTEIN ADENYLYLTRANSFERASE SELO, MITOCHONDRIAL"/>
    <property type="match status" value="1"/>
</dbReference>
<dbReference type="PANTHER" id="PTHR32057">
    <property type="entry name" value="PROTEIN ADENYLYLTRANSFERASE SELO, MITOCHONDRIAL"/>
    <property type="match status" value="1"/>
</dbReference>
<reference evidence="9 10" key="2">
    <citation type="submission" date="2019-09" db="EMBL/GenBank/DDBJ databases">
        <title>Mesorhizobium sp. MaA-C15 isolated from Microcystis aeruginosa.</title>
        <authorList>
            <person name="Jeong S.E."/>
            <person name="Jin H.M."/>
            <person name="Jeon C.O."/>
        </authorList>
    </citation>
    <scope>NUCLEOTIDE SEQUENCE [LARGE SCALE GENOMIC DNA]</scope>
    <source>
        <strain evidence="9 10">MaA-C15</strain>
    </source>
</reference>
<evidence type="ECO:0000313" key="10">
    <source>
        <dbReference type="Proteomes" id="UP000323258"/>
    </source>
</evidence>
<keyword evidence="5 8" id="KW-0547">Nucleotide-binding</keyword>
<comment type="catalytic activity">
    <reaction evidence="8">
        <text>L-seryl-[protein] + UTP = O-(5'-uridylyl)-L-seryl-[protein] + diphosphate</text>
        <dbReference type="Rhea" id="RHEA:64604"/>
        <dbReference type="Rhea" id="RHEA-COMP:9863"/>
        <dbReference type="Rhea" id="RHEA-COMP:16635"/>
        <dbReference type="ChEBI" id="CHEBI:29999"/>
        <dbReference type="ChEBI" id="CHEBI:33019"/>
        <dbReference type="ChEBI" id="CHEBI:46398"/>
        <dbReference type="ChEBI" id="CHEBI:156051"/>
    </reaction>
</comment>
<feature type="binding site" evidence="8">
    <location>
        <position position="90"/>
    </location>
    <ligand>
        <name>ATP</name>
        <dbReference type="ChEBI" id="CHEBI:30616"/>
    </ligand>
</feature>
<dbReference type="AlphaFoldDB" id="A0A5D4GV47"/>
<dbReference type="OrthoDB" id="9776281at2"/>
<comment type="function">
    <text evidence="8">Nucleotidyltransferase involved in the post-translational modification of proteins. It can catalyze the addition of adenosine monophosphate (AMP) or uridine monophosphate (UMP) to a protein, resulting in modifications known as AMPylation and UMPylation.</text>
</comment>
<dbReference type="HAMAP" id="MF_00692">
    <property type="entry name" value="SelO"/>
    <property type="match status" value="1"/>
</dbReference>
<feature type="binding site" evidence="8">
    <location>
        <position position="260"/>
    </location>
    <ligand>
        <name>Mg(2+)</name>
        <dbReference type="ChEBI" id="CHEBI:18420"/>
    </ligand>
</feature>
<evidence type="ECO:0000256" key="7">
    <source>
        <dbReference type="ARBA" id="ARBA00022842"/>
    </source>
</evidence>
<dbReference type="NCBIfam" id="NF000658">
    <property type="entry name" value="PRK00029.1"/>
    <property type="match status" value="1"/>
</dbReference>
<feature type="binding site" evidence="8">
    <location>
        <position position="260"/>
    </location>
    <ligand>
        <name>ATP</name>
        <dbReference type="ChEBI" id="CHEBI:30616"/>
    </ligand>
</feature>
<dbReference type="EC" id="2.7.7.108" evidence="8"/>
<comment type="catalytic activity">
    <reaction evidence="8">
        <text>L-tyrosyl-[protein] + ATP = O-(5'-adenylyl)-L-tyrosyl-[protein] + diphosphate</text>
        <dbReference type="Rhea" id="RHEA:54288"/>
        <dbReference type="Rhea" id="RHEA-COMP:10136"/>
        <dbReference type="Rhea" id="RHEA-COMP:13846"/>
        <dbReference type="ChEBI" id="CHEBI:30616"/>
        <dbReference type="ChEBI" id="CHEBI:33019"/>
        <dbReference type="ChEBI" id="CHEBI:46858"/>
        <dbReference type="ChEBI" id="CHEBI:83624"/>
        <dbReference type="EC" id="2.7.7.108"/>
    </reaction>
</comment>
<keyword evidence="3 8" id="KW-0548">Nucleotidyltransferase</keyword>
<reference evidence="9 10" key="1">
    <citation type="submission" date="2019-08" db="EMBL/GenBank/DDBJ databases">
        <authorList>
            <person name="Seo Y.L."/>
        </authorList>
    </citation>
    <scope>NUCLEOTIDE SEQUENCE [LARGE SCALE GENOMIC DNA]</scope>
    <source>
        <strain evidence="9 10">MaA-C15</strain>
    </source>
</reference>
<dbReference type="RefSeq" id="WP_148914505.1">
    <property type="nucleotide sequence ID" value="NZ_VSZS01000061.1"/>
</dbReference>
<comment type="catalytic activity">
    <reaction evidence="8">
        <text>L-histidyl-[protein] + UTP = N(tele)-(5'-uridylyl)-L-histidyl-[protein] + diphosphate</text>
        <dbReference type="Rhea" id="RHEA:83891"/>
        <dbReference type="Rhea" id="RHEA-COMP:9745"/>
        <dbReference type="Rhea" id="RHEA-COMP:20239"/>
        <dbReference type="ChEBI" id="CHEBI:29979"/>
        <dbReference type="ChEBI" id="CHEBI:33019"/>
        <dbReference type="ChEBI" id="CHEBI:46398"/>
        <dbReference type="ChEBI" id="CHEBI:233474"/>
    </reaction>
</comment>